<keyword evidence="4" id="KW-1185">Reference proteome</keyword>
<dbReference type="PANTHER" id="PTHR45641:SF19">
    <property type="entry name" value="NEPHROCYSTIN-3"/>
    <property type="match status" value="1"/>
</dbReference>
<dbReference type="SUPFAM" id="SSF48452">
    <property type="entry name" value="TPR-like"/>
    <property type="match status" value="2"/>
</dbReference>
<accession>A0A3R7NEN0</accession>
<evidence type="ECO:0000313" key="3">
    <source>
        <dbReference type="EMBL" id="RNF01576.1"/>
    </source>
</evidence>
<dbReference type="SMART" id="SM00028">
    <property type="entry name" value="TPR"/>
    <property type="match status" value="4"/>
</dbReference>
<protein>
    <submittedName>
        <fullName evidence="3">Variant surface glycoprotein 3054</fullName>
    </submittedName>
</protein>
<dbReference type="GeneID" id="40322177"/>
<comment type="caution">
    <text evidence="3">The sequence shown here is derived from an EMBL/GenBank/DDBJ whole genome shotgun (WGS) entry which is preliminary data.</text>
</comment>
<dbReference type="Pfam" id="PF13374">
    <property type="entry name" value="TPR_10"/>
    <property type="match status" value="3"/>
</dbReference>
<name>A0A3R7NEN0_9TRYP</name>
<reference evidence="3 4" key="1">
    <citation type="journal article" date="2018" name="BMC Genomics">
        <title>Genomic comparison of Trypanosoma conorhini and Trypanosoma rangeli to Trypanosoma cruzi strains of high and low virulence.</title>
        <authorList>
            <person name="Bradwell K.R."/>
            <person name="Koparde V.N."/>
            <person name="Matveyev A.V."/>
            <person name="Serrano M.G."/>
            <person name="Alves J.M."/>
            <person name="Parikh H."/>
            <person name="Huang B."/>
            <person name="Lee V."/>
            <person name="Espinosa-Alvarez O."/>
            <person name="Ortiz P.A."/>
            <person name="Costa-Martins A.G."/>
            <person name="Teixeira M.M."/>
            <person name="Buck G.A."/>
        </authorList>
    </citation>
    <scope>NUCLEOTIDE SEQUENCE [LARGE SCALE GENOMIC DNA]</scope>
    <source>
        <strain evidence="3 4">025E</strain>
    </source>
</reference>
<dbReference type="Gene3D" id="1.25.40.10">
    <property type="entry name" value="Tetratricopeptide repeat domain"/>
    <property type="match status" value="2"/>
</dbReference>
<dbReference type="EMBL" id="MKKU01000818">
    <property type="protein sequence ID" value="RNF01576.1"/>
    <property type="molecule type" value="Genomic_DNA"/>
</dbReference>
<dbReference type="RefSeq" id="XP_029224481.1">
    <property type="nucleotide sequence ID" value="XM_029375412.1"/>
</dbReference>
<keyword evidence="2" id="KW-0802">TPR repeat</keyword>
<dbReference type="PANTHER" id="PTHR45641">
    <property type="entry name" value="TETRATRICOPEPTIDE REPEAT PROTEIN (AFU_ORTHOLOGUE AFUA_6G03870)"/>
    <property type="match status" value="1"/>
</dbReference>
<keyword evidence="1" id="KW-0677">Repeat</keyword>
<proteinExistence type="predicted"/>
<dbReference type="OrthoDB" id="5986190at2759"/>
<dbReference type="InterPro" id="IPR011990">
    <property type="entry name" value="TPR-like_helical_dom_sf"/>
</dbReference>
<dbReference type="InterPro" id="IPR019734">
    <property type="entry name" value="TPR_rpt"/>
</dbReference>
<sequence>MSATGAVALLRTGAALYEAGELPRARELAEAALHAAEPRDDASFADALLLLSNIYCAAGDFAEAERLVTTCCCFVEERLGTAHLGAATARLNRAIILLERYRLRGGDAAAAVGRAYDLLQAAERRLEDDVGGAARLLLAEVLHNSGVCCELVGRYTDALTAYMRSMQIRVRYKDAVGVTDMKLALTMEHVAMLYRLMGGAKLPGALRLMEVVAATRRRHIGPRHPLYASALLSQGVIAAELGHQRRAAALLRSALEIRTRLYGADDPQTRCVAQLLAETA</sequence>
<organism evidence="3 4">
    <name type="scientific">Trypanosoma conorhini</name>
    <dbReference type="NCBI Taxonomy" id="83891"/>
    <lineage>
        <taxon>Eukaryota</taxon>
        <taxon>Discoba</taxon>
        <taxon>Euglenozoa</taxon>
        <taxon>Kinetoplastea</taxon>
        <taxon>Metakinetoplastina</taxon>
        <taxon>Trypanosomatida</taxon>
        <taxon>Trypanosomatidae</taxon>
        <taxon>Trypanosoma</taxon>
    </lineage>
</organism>
<gene>
    <name evidence="3" type="ORF">Tco025E_08566</name>
</gene>
<dbReference type="AlphaFoldDB" id="A0A3R7NEN0"/>
<evidence type="ECO:0000313" key="4">
    <source>
        <dbReference type="Proteomes" id="UP000284403"/>
    </source>
</evidence>
<evidence type="ECO:0000256" key="1">
    <source>
        <dbReference type="ARBA" id="ARBA00022737"/>
    </source>
</evidence>
<evidence type="ECO:0000256" key="2">
    <source>
        <dbReference type="ARBA" id="ARBA00022803"/>
    </source>
</evidence>
<dbReference type="Proteomes" id="UP000284403">
    <property type="component" value="Unassembled WGS sequence"/>
</dbReference>